<dbReference type="FunFam" id="1.10.10.10:FF:000070">
    <property type="entry name" value="26S proteasome non-ATPase regulatory subunit 12"/>
    <property type="match status" value="1"/>
</dbReference>
<dbReference type="Pfam" id="PF18098">
    <property type="entry name" value="RPN5_C"/>
    <property type="match status" value="1"/>
</dbReference>
<dbReference type="EMBL" id="OB661940">
    <property type="protein sequence ID" value="CAD7229212.1"/>
    <property type="molecule type" value="Genomic_DNA"/>
</dbReference>
<accession>A0A7R8WCS1</accession>
<sequence>MTAIMETGQIVKMEVDYSDACDEKIPKAEALAKQGKMQDALDSLLALEKQTRTGMDTHSTSRVLVAIVQICFNARAWDGLNEQVLNLTKRRSQIKQSVAKMVQECCTFVDKIEDETEKLRFIDTLRTVTEGKIYVEVERARLTLKLALMKEAEGKVKEAAEILQELQVETFGSMEKKEKVEMILEQMRLCLIRKDLVRCQIIAKKVSTRFFEDEAMQSLKLRYYKLMIELDRQKNAYLMTSKHYRCIYDTPCVQSDPEARDDALKQVVLYLLLAPHDNEQHDLLHRIKNEKNLQNKDVKLFNSLLSLFTTSELIHWATLVESYETALRDESPSLDVFARNETGDARWKDFKTRVVEHNIRVMAKYYTRITLQRMAELLSLSPEEAEEFLANLVVNGTVEAKTDRPTGIVSFTSNKSPEGTLQEWSSNLNMLMKLVNKTTHLINKEEMVHKHLLAAKN</sequence>
<dbReference type="PANTHER" id="PTHR10855">
    <property type="entry name" value="26S PROTEASOME NON-ATPASE REGULATORY SUBUNIT 12/COP9 SIGNALOSOME COMPLEX SUBUNIT 4"/>
    <property type="match status" value="1"/>
</dbReference>
<evidence type="ECO:0000256" key="1">
    <source>
        <dbReference type="ARBA" id="ARBA00006397"/>
    </source>
</evidence>
<dbReference type="OrthoDB" id="268763at2759"/>
<dbReference type="GO" id="GO:0005634">
    <property type="term" value="C:nucleus"/>
    <property type="evidence" value="ECO:0007669"/>
    <property type="project" value="UniProtKB-ARBA"/>
</dbReference>
<protein>
    <submittedName>
        <fullName evidence="3">Uncharacterized protein</fullName>
    </submittedName>
</protein>
<dbReference type="SUPFAM" id="SSF46785">
    <property type="entry name" value="Winged helix' DNA-binding domain"/>
    <property type="match status" value="1"/>
</dbReference>
<dbReference type="InterPro" id="IPR036390">
    <property type="entry name" value="WH_DNA-bd_sf"/>
</dbReference>
<evidence type="ECO:0000256" key="2">
    <source>
        <dbReference type="ARBA" id="ARBA00022942"/>
    </source>
</evidence>
<evidence type="ECO:0000313" key="3">
    <source>
        <dbReference type="EMBL" id="CAD7229212.1"/>
    </source>
</evidence>
<dbReference type="PANTHER" id="PTHR10855:SF1">
    <property type="entry name" value="26S PROTEASOME NON-ATPASE REGULATORY SUBUNIT 12"/>
    <property type="match status" value="1"/>
</dbReference>
<dbReference type="SMART" id="SM00088">
    <property type="entry name" value="PINT"/>
    <property type="match status" value="1"/>
</dbReference>
<dbReference type="Pfam" id="PF01399">
    <property type="entry name" value="PCI"/>
    <property type="match status" value="1"/>
</dbReference>
<dbReference type="InterPro" id="IPR036388">
    <property type="entry name" value="WH-like_DNA-bd_sf"/>
</dbReference>
<comment type="similarity">
    <text evidence="1">Belongs to the proteasome subunit p55 family.</text>
</comment>
<dbReference type="AlphaFoldDB" id="A0A7R8WCS1"/>
<dbReference type="InterPro" id="IPR000717">
    <property type="entry name" value="PCI_dom"/>
</dbReference>
<dbReference type="Pfam" id="PF22241">
    <property type="entry name" value="PSMD12-CSN4_N"/>
    <property type="match status" value="1"/>
</dbReference>
<dbReference type="InterPro" id="IPR040896">
    <property type="entry name" value="RPN5_C"/>
</dbReference>
<proteinExistence type="inferred from homology"/>
<dbReference type="PROSITE" id="PS50250">
    <property type="entry name" value="PCI"/>
    <property type="match status" value="1"/>
</dbReference>
<dbReference type="InterPro" id="IPR040134">
    <property type="entry name" value="PSMD12/CSN4"/>
</dbReference>
<organism evidence="3">
    <name type="scientific">Cyprideis torosa</name>
    <dbReference type="NCBI Taxonomy" id="163714"/>
    <lineage>
        <taxon>Eukaryota</taxon>
        <taxon>Metazoa</taxon>
        <taxon>Ecdysozoa</taxon>
        <taxon>Arthropoda</taxon>
        <taxon>Crustacea</taxon>
        <taxon>Oligostraca</taxon>
        <taxon>Ostracoda</taxon>
        <taxon>Podocopa</taxon>
        <taxon>Podocopida</taxon>
        <taxon>Cytherocopina</taxon>
        <taxon>Cytheroidea</taxon>
        <taxon>Cytherideidae</taxon>
        <taxon>Cyprideis</taxon>
    </lineage>
</organism>
<name>A0A7R8WCS1_9CRUS</name>
<reference evidence="3" key="1">
    <citation type="submission" date="2020-11" db="EMBL/GenBank/DDBJ databases">
        <authorList>
            <person name="Tran Van P."/>
        </authorList>
    </citation>
    <scope>NUCLEOTIDE SEQUENCE</scope>
</reference>
<dbReference type="GO" id="GO:0005737">
    <property type="term" value="C:cytoplasm"/>
    <property type="evidence" value="ECO:0007669"/>
    <property type="project" value="TreeGrafter"/>
</dbReference>
<dbReference type="Gene3D" id="1.10.10.10">
    <property type="entry name" value="Winged helix-like DNA-binding domain superfamily/Winged helix DNA-binding domain"/>
    <property type="match status" value="1"/>
</dbReference>
<keyword evidence="2" id="KW-0647">Proteasome</keyword>
<dbReference type="InterPro" id="IPR054559">
    <property type="entry name" value="PSMD12-CSN4-like_N"/>
</dbReference>
<dbReference type="GO" id="GO:0008541">
    <property type="term" value="C:proteasome regulatory particle, lid subcomplex"/>
    <property type="evidence" value="ECO:0007669"/>
    <property type="project" value="TreeGrafter"/>
</dbReference>
<gene>
    <name evidence="3" type="ORF">CTOB1V02_LOCUS7085</name>
</gene>